<evidence type="ECO:0000256" key="1">
    <source>
        <dbReference type="SAM" id="MobiDB-lite"/>
    </source>
</evidence>
<evidence type="ECO:0000313" key="4">
    <source>
        <dbReference type="Proteomes" id="UP001500320"/>
    </source>
</evidence>
<protein>
    <recommendedName>
        <fullName evidence="5">TrbL/VirB6 plasmid conjugal transfer protein</fullName>
    </recommendedName>
</protein>
<sequence length="529" mass="55632">MTSATLISDLLSAPTPSPSPEPTSSGDSGLGLDVGDWIGSQINDWFAALVALAIRPLLDMLATSLLATPGIDAHGRVADLWRATMVMANGAFVLFVVAGGVLVMGHETVQTRHALKEILPRLVLAFLTANASLLLTSKAIEISNALAQAVLGQGFDARRAANAIRFLILQPGDTEIFYILLALVAVVLLVLLLITFMLRVALTTLLVVAAPLALCCHALPQTDGLARLWWRVFSGLLLIQLCQSLTLVTAVRVFFNQDGQEAVGLRFTGQLYNLLLALTLLIVLVRIPGWVSRAMFLPAGRGLGMVRIVKYALAYKLTNPLLNVLHLRKGSGRGSGTAKRAVAGALAGKALPALAAGPAGTAAAGVATAATAASAARGGAGPVKHAPVAARRPIRAGDWEPGPVKHAPSAPPVQGKYRTPPRPQKPVPPSTPVYGYPRENFYAAGPAGLNQMHRLRAQGTSSPLPPRRAIEPPPIPGRPVRPIVPPNAPIPGSADWPENPARRRTPPPPPPAQGSARRRTRKRKGGGGR</sequence>
<feature type="transmembrane region" description="Helical" evidence="2">
    <location>
        <begin position="232"/>
        <end position="255"/>
    </location>
</feature>
<feature type="transmembrane region" description="Helical" evidence="2">
    <location>
        <begin position="267"/>
        <end position="287"/>
    </location>
</feature>
<accession>A0ABP6MNA9</accession>
<comment type="caution">
    <text evidence="3">The sequence shown here is derived from an EMBL/GenBank/DDBJ whole genome shotgun (WGS) entry which is preliminary data.</text>
</comment>
<feature type="region of interest" description="Disordered" evidence="1">
    <location>
        <begin position="458"/>
        <end position="529"/>
    </location>
</feature>
<dbReference type="EMBL" id="BAAAUT010000005">
    <property type="protein sequence ID" value="GAA3120339.1"/>
    <property type="molecule type" value="Genomic_DNA"/>
</dbReference>
<proteinExistence type="predicted"/>
<name>A0ABP6MNA9_9ACTN</name>
<feature type="transmembrane region" description="Helical" evidence="2">
    <location>
        <begin position="118"/>
        <end position="136"/>
    </location>
</feature>
<gene>
    <name evidence="3" type="ORF">GCM10010466_09070</name>
</gene>
<feature type="compositionally biased region" description="Pro residues" evidence="1">
    <location>
        <begin position="420"/>
        <end position="431"/>
    </location>
</feature>
<feature type="region of interest" description="Disordered" evidence="1">
    <location>
        <begin position="375"/>
        <end position="439"/>
    </location>
</feature>
<organism evidence="3 4">
    <name type="scientific">Planomonospora alba</name>
    <dbReference type="NCBI Taxonomy" id="161354"/>
    <lineage>
        <taxon>Bacteria</taxon>
        <taxon>Bacillati</taxon>
        <taxon>Actinomycetota</taxon>
        <taxon>Actinomycetes</taxon>
        <taxon>Streptosporangiales</taxon>
        <taxon>Streptosporangiaceae</taxon>
        <taxon>Planomonospora</taxon>
    </lineage>
</organism>
<keyword evidence="2" id="KW-0472">Membrane</keyword>
<evidence type="ECO:0000256" key="2">
    <source>
        <dbReference type="SAM" id="Phobius"/>
    </source>
</evidence>
<feature type="compositionally biased region" description="Basic residues" evidence="1">
    <location>
        <begin position="516"/>
        <end position="529"/>
    </location>
</feature>
<keyword evidence="2" id="KW-0812">Transmembrane</keyword>
<keyword evidence="2" id="KW-1133">Transmembrane helix</keyword>
<dbReference type="InterPro" id="IPR045782">
    <property type="entry name" value="TrbL_3"/>
</dbReference>
<evidence type="ECO:0000313" key="3">
    <source>
        <dbReference type="EMBL" id="GAA3120339.1"/>
    </source>
</evidence>
<feature type="transmembrane region" description="Helical" evidence="2">
    <location>
        <begin position="80"/>
        <end position="106"/>
    </location>
</feature>
<feature type="transmembrane region" description="Helical" evidence="2">
    <location>
        <begin position="176"/>
        <end position="194"/>
    </location>
</feature>
<dbReference type="Proteomes" id="UP001500320">
    <property type="component" value="Unassembled WGS sequence"/>
</dbReference>
<feature type="compositionally biased region" description="Pro residues" evidence="1">
    <location>
        <begin position="463"/>
        <end position="489"/>
    </location>
</feature>
<dbReference type="RefSeq" id="WP_344856175.1">
    <property type="nucleotide sequence ID" value="NZ_BAAAUT010000005.1"/>
</dbReference>
<feature type="transmembrane region" description="Helical" evidence="2">
    <location>
        <begin position="45"/>
        <end position="68"/>
    </location>
</feature>
<reference evidence="4" key="1">
    <citation type="journal article" date="2019" name="Int. J. Syst. Evol. Microbiol.">
        <title>The Global Catalogue of Microorganisms (GCM) 10K type strain sequencing project: providing services to taxonomists for standard genome sequencing and annotation.</title>
        <authorList>
            <consortium name="The Broad Institute Genomics Platform"/>
            <consortium name="The Broad Institute Genome Sequencing Center for Infectious Disease"/>
            <person name="Wu L."/>
            <person name="Ma J."/>
        </authorList>
    </citation>
    <scope>NUCLEOTIDE SEQUENCE [LARGE SCALE GENOMIC DNA]</scope>
    <source>
        <strain evidence="4">JCM 9373</strain>
    </source>
</reference>
<evidence type="ECO:0008006" key="5">
    <source>
        <dbReference type="Google" id="ProtNLM"/>
    </source>
</evidence>
<dbReference type="Pfam" id="PF19590">
    <property type="entry name" value="TrbL_3"/>
    <property type="match status" value="1"/>
</dbReference>
<feature type="transmembrane region" description="Helical" evidence="2">
    <location>
        <begin position="200"/>
        <end position="220"/>
    </location>
</feature>
<keyword evidence="4" id="KW-1185">Reference proteome</keyword>